<dbReference type="Proteomes" id="UP000307510">
    <property type="component" value="Unassembled WGS sequence"/>
</dbReference>
<sequence>MHFDIRRMRNKGRPLKRKEFDRLQPFRGDVYIRHDERTPLKRVSLIAEILKVGPSAPTLPKLYDVAIHGMATNGLVITGYEYIDGVAYAQSWHCRTP</sequence>
<reference evidence="1 2" key="1">
    <citation type="submission" date="2019-05" db="EMBL/GenBank/DDBJ databases">
        <authorList>
            <person name="Moore K."/>
            <person name="O'Neill P."/>
            <person name="Farbos A."/>
            <person name="Studholme D.J."/>
        </authorList>
    </citation>
    <scope>NUCLEOTIDE SEQUENCE [LARGE SCALE GENOMIC DNA]</scope>
    <source>
        <strain evidence="1 2">DSM 9128</strain>
    </source>
</reference>
<proteinExistence type="predicted"/>
<evidence type="ECO:0000313" key="1">
    <source>
        <dbReference type="EMBL" id="TLP68201.1"/>
    </source>
</evidence>
<gene>
    <name evidence="1" type="ORF">FEA48_30560</name>
</gene>
<comment type="caution">
    <text evidence="1">The sequence shown here is derived from an EMBL/GenBank/DDBJ whole genome shotgun (WGS) entry which is preliminary data.</text>
</comment>
<evidence type="ECO:0000313" key="2">
    <source>
        <dbReference type="Proteomes" id="UP000307510"/>
    </source>
</evidence>
<dbReference type="AlphaFoldDB" id="A0A5R8ZS45"/>
<accession>A0A5R8ZS45</accession>
<organism evidence="1 2">
    <name type="scientific">Pseudomonas nitroreducens</name>
    <dbReference type="NCBI Taxonomy" id="46680"/>
    <lineage>
        <taxon>Bacteria</taxon>
        <taxon>Pseudomonadati</taxon>
        <taxon>Pseudomonadota</taxon>
        <taxon>Gammaproteobacteria</taxon>
        <taxon>Pseudomonadales</taxon>
        <taxon>Pseudomonadaceae</taxon>
        <taxon>Pseudomonas</taxon>
    </lineage>
</organism>
<dbReference type="EMBL" id="VASG01000014">
    <property type="protein sequence ID" value="TLP68201.1"/>
    <property type="molecule type" value="Genomic_DNA"/>
</dbReference>
<dbReference type="RefSeq" id="WP_138217140.1">
    <property type="nucleotide sequence ID" value="NZ_VASG01000014.1"/>
</dbReference>
<protein>
    <submittedName>
        <fullName evidence="1">Uncharacterized protein</fullName>
    </submittedName>
</protein>
<reference evidence="2" key="2">
    <citation type="submission" date="2019-06" db="EMBL/GenBank/DDBJ databases">
        <title>AzeR, a transcriptional regulator that responds to azelaic acid in Pseudomonas nitroreducens.</title>
        <authorList>
            <person name="Bez C."/>
            <person name="Javvadi S.G."/>
            <person name="Bertani I."/>
            <person name="Devescovi G."/>
            <person name="Studholme D.J."/>
            <person name="Geller A."/>
            <person name="Levy A."/>
            <person name="Venturi V."/>
        </authorList>
    </citation>
    <scope>NUCLEOTIDE SEQUENCE [LARGE SCALE GENOMIC DNA]</scope>
    <source>
        <strain evidence="2">DSM 9128</strain>
    </source>
</reference>
<name>A0A5R8ZS45_PSENT</name>